<sequence>MNEVRGRGSYISGRSVHNIRIERLWVDLTSGFGKKWKLFFRLLEVHHGLNVENEIHIWLLHFLFLPRINADVDIWVSTWNHHVISSSTHSYQSPIDMYRQGMMEQGFRGVFASVASATEEENDNEEHHAEYGIDWDELDRANIRNHHHEHNQADIGRESTNVFDIGTPEDLSHVEVPLTSCPLTAEGVQMLTSHLEQLAFYSLHDEISLVNLWNAASNYLRSQSTLDS</sequence>
<dbReference type="Proteomes" id="UP000772434">
    <property type="component" value="Unassembled WGS sequence"/>
</dbReference>
<keyword evidence="3" id="KW-1185">Reference proteome</keyword>
<dbReference type="OrthoDB" id="3353107at2759"/>
<name>A0A9P5UGH7_9AGAR</name>
<dbReference type="AlphaFoldDB" id="A0A9P5UGH7"/>
<gene>
    <name evidence="2" type="ORF">BDP27DRAFT_1208408</name>
</gene>
<feature type="domain" description="Integrase core" evidence="1">
    <location>
        <begin position="1"/>
        <end position="105"/>
    </location>
</feature>
<dbReference type="PANTHER" id="PTHR46791">
    <property type="entry name" value="EXPRESSED PROTEIN"/>
    <property type="match status" value="1"/>
</dbReference>
<evidence type="ECO:0000313" key="3">
    <source>
        <dbReference type="Proteomes" id="UP000772434"/>
    </source>
</evidence>
<reference evidence="2" key="1">
    <citation type="submission" date="2020-11" db="EMBL/GenBank/DDBJ databases">
        <authorList>
            <consortium name="DOE Joint Genome Institute"/>
            <person name="Ahrendt S."/>
            <person name="Riley R."/>
            <person name="Andreopoulos W."/>
            <person name="Labutti K."/>
            <person name="Pangilinan J."/>
            <person name="Ruiz-Duenas F.J."/>
            <person name="Barrasa J.M."/>
            <person name="Sanchez-Garcia M."/>
            <person name="Camarero S."/>
            <person name="Miyauchi S."/>
            <person name="Serrano A."/>
            <person name="Linde D."/>
            <person name="Babiker R."/>
            <person name="Drula E."/>
            <person name="Ayuso-Fernandez I."/>
            <person name="Pacheco R."/>
            <person name="Padilla G."/>
            <person name="Ferreira P."/>
            <person name="Barriuso J."/>
            <person name="Kellner H."/>
            <person name="Castanera R."/>
            <person name="Alfaro M."/>
            <person name="Ramirez L."/>
            <person name="Pisabarro A.G."/>
            <person name="Kuo A."/>
            <person name="Tritt A."/>
            <person name="Lipzen A."/>
            <person name="He G."/>
            <person name="Yan M."/>
            <person name="Ng V."/>
            <person name="Cullen D."/>
            <person name="Martin F."/>
            <person name="Rosso M.-N."/>
            <person name="Henrissat B."/>
            <person name="Hibbett D."/>
            <person name="Martinez A.T."/>
            <person name="Grigoriev I.V."/>
        </authorList>
    </citation>
    <scope>NUCLEOTIDE SEQUENCE</scope>
    <source>
        <strain evidence="2">AH 40177</strain>
    </source>
</reference>
<dbReference type="InterPro" id="IPR058913">
    <property type="entry name" value="Integrase_dom_put"/>
</dbReference>
<dbReference type="Pfam" id="PF24764">
    <property type="entry name" value="rva_4"/>
    <property type="match status" value="1"/>
</dbReference>
<evidence type="ECO:0000313" key="2">
    <source>
        <dbReference type="EMBL" id="KAF9077478.1"/>
    </source>
</evidence>
<evidence type="ECO:0000259" key="1">
    <source>
        <dbReference type="Pfam" id="PF24764"/>
    </source>
</evidence>
<protein>
    <recommendedName>
        <fullName evidence="1">Integrase core domain-containing protein</fullName>
    </recommendedName>
</protein>
<comment type="caution">
    <text evidence="2">The sequence shown here is derived from an EMBL/GenBank/DDBJ whole genome shotgun (WGS) entry which is preliminary data.</text>
</comment>
<dbReference type="EMBL" id="JADNRY010000003">
    <property type="protein sequence ID" value="KAF9077478.1"/>
    <property type="molecule type" value="Genomic_DNA"/>
</dbReference>
<organism evidence="2 3">
    <name type="scientific">Rhodocollybia butyracea</name>
    <dbReference type="NCBI Taxonomy" id="206335"/>
    <lineage>
        <taxon>Eukaryota</taxon>
        <taxon>Fungi</taxon>
        <taxon>Dikarya</taxon>
        <taxon>Basidiomycota</taxon>
        <taxon>Agaricomycotina</taxon>
        <taxon>Agaricomycetes</taxon>
        <taxon>Agaricomycetidae</taxon>
        <taxon>Agaricales</taxon>
        <taxon>Marasmiineae</taxon>
        <taxon>Omphalotaceae</taxon>
        <taxon>Rhodocollybia</taxon>
    </lineage>
</organism>
<proteinExistence type="predicted"/>
<dbReference type="PANTHER" id="PTHR46791:SF5">
    <property type="entry name" value="CLR5 DOMAIN-CONTAINING PROTEIN-RELATED"/>
    <property type="match status" value="1"/>
</dbReference>
<accession>A0A9P5UGH7</accession>